<dbReference type="Gramene" id="Mp2g01230.1">
    <property type="protein sequence ID" value="Mp2g01230.1.cds1"/>
    <property type="gene ID" value="Mp2g01230"/>
</dbReference>
<proteinExistence type="predicted"/>
<evidence type="ECO:0000313" key="1">
    <source>
        <dbReference type="EMBL" id="PTQ42707.1"/>
    </source>
</evidence>
<accession>A0A2R6X9C2</accession>
<name>A0A2R6X9C2_MARPO</name>
<keyword evidence="2" id="KW-1185">Reference proteome</keyword>
<dbReference type="EMBL" id="KZ772700">
    <property type="protein sequence ID" value="PTQ42707.1"/>
    <property type="molecule type" value="Genomic_DNA"/>
</dbReference>
<reference evidence="2" key="1">
    <citation type="journal article" date="2017" name="Cell">
        <title>Insights into land plant evolution garnered from the Marchantia polymorpha genome.</title>
        <authorList>
            <person name="Bowman J.L."/>
            <person name="Kohchi T."/>
            <person name="Yamato K.T."/>
            <person name="Jenkins J."/>
            <person name="Shu S."/>
            <person name="Ishizaki K."/>
            <person name="Yamaoka S."/>
            <person name="Nishihama R."/>
            <person name="Nakamura Y."/>
            <person name="Berger F."/>
            <person name="Adam C."/>
            <person name="Aki S.S."/>
            <person name="Althoff F."/>
            <person name="Araki T."/>
            <person name="Arteaga-Vazquez M.A."/>
            <person name="Balasubrmanian S."/>
            <person name="Barry K."/>
            <person name="Bauer D."/>
            <person name="Boehm C.R."/>
            <person name="Briginshaw L."/>
            <person name="Caballero-Perez J."/>
            <person name="Catarino B."/>
            <person name="Chen F."/>
            <person name="Chiyoda S."/>
            <person name="Chovatia M."/>
            <person name="Davies K.M."/>
            <person name="Delmans M."/>
            <person name="Demura T."/>
            <person name="Dierschke T."/>
            <person name="Dolan L."/>
            <person name="Dorantes-Acosta A.E."/>
            <person name="Eklund D.M."/>
            <person name="Florent S.N."/>
            <person name="Flores-Sandoval E."/>
            <person name="Fujiyama A."/>
            <person name="Fukuzawa H."/>
            <person name="Galik B."/>
            <person name="Grimanelli D."/>
            <person name="Grimwood J."/>
            <person name="Grossniklaus U."/>
            <person name="Hamada T."/>
            <person name="Haseloff J."/>
            <person name="Hetherington A.J."/>
            <person name="Higo A."/>
            <person name="Hirakawa Y."/>
            <person name="Hundley H.N."/>
            <person name="Ikeda Y."/>
            <person name="Inoue K."/>
            <person name="Inoue S.I."/>
            <person name="Ishida S."/>
            <person name="Jia Q."/>
            <person name="Kakita M."/>
            <person name="Kanazawa T."/>
            <person name="Kawai Y."/>
            <person name="Kawashima T."/>
            <person name="Kennedy M."/>
            <person name="Kinose K."/>
            <person name="Kinoshita T."/>
            <person name="Kohara Y."/>
            <person name="Koide E."/>
            <person name="Komatsu K."/>
            <person name="Kopischke S."/>
            <person name="Kubo M."/>
            <person name="Kyozuka J."/>
            <person name="Lagercrantz U."/>
            <person name="Lin S.S."/>
            <person name="Lindquist E."/>
            <person name="Lipzen A.M."/>
            <person name="Lu C.W."/>
            <person name="De Luna E."/>
            <person name="Martienssen R.A."/>
            <person name="Minamino N."/>
            <person name="Mizutani M."/>
            <person name="Mizutani M."/>
            <person name="Mochizuki N."/>
            <person name="Monte I."/>
            <person name="Mosher R."/>
            <person name="Nagasaki H."/>
            <person name="Nakagami H."/>
            <person name="Naramoto S."/>
            <person name="Nishitani K."/>
            <person name="Ohtani M."/>
            <person name="Okamoto T."/>
            <person name="Okumura M."/>
            <person name="Phillips J."/>
            <person name="Pollak B."/>
            <person name="Reinders A."/>
            <person name="Rovekamp M."/>
            <person name="Sano R."/>
            <person name="Sawa S."/>
            <person name="Schmid M.W."/>
            <person name="Shirakawa M."/>
            <person name="Solano R."/>
            <person name="Spunde A."/>
            <person name="Suetsugu N."/>
            <person name="Sugano S."/>
            <person name="Sugiyama A."/>
            <person name="Sun R."/>
            <person name="Suzuki Y."/>
            <person name="Takenaka M."/>
            <person name="Takezawa D."/>
            <person name="Tomogane H."/>
            <person name="Tsuzuki M."/>
            <person name="Ueda T."/>
            <person name="Umeda M."/>
            <person name="Ward J.M."/>
            <person name="Watanabe Y."/>
            <person name="Yazaki K."/>
            <person name="Yokoyama R."/>
            <person name="Yoshitake Y."/>
            <person name="Yotsui I."/>
            <person name="Zachgo S."/>
            <person name="Schmutz J."/>
        </authorList>
    </citation>
    <scope>NUCLEOTIDE SEQUENCE [LARGE SCALE GENOMIC DNA]</scope>
    <source>
        <strain evidence="2">Tak-1</strain>
    </source>
</reference>
<protein>
    <submittedName>
        <fullName evidence="1">Uncharacterized protein</fullName>
    </submittedName>
</protein>
<sequence>MQVMELKVYQRCKQASVLQGPVLTSPKLAPMDAIRSDFGMNAFVMAQMFSGLVMGMQSLRNAGIIYLVRMRRDEI</sequence>
<dbReference type="Proteomes" id="UP000244005">
    <property type="component" value="Unassembled WGS sequence"/>
</dbReference>
<dbReference type="AlphaFoldDB" id="A0A2R6X9C2"/>
<gene>
    <name evidence="1" type="ORF">MARPO_0028s0029</name>
</gene>
<evidence type="ECO:0000313" key="2">
    <source>
        <dbReference type="Proteomes" id="UP000244005"/>
    </source>
</evidence>
<organism evidence="1 2">
    <name type="scientific">Marchantia polymorpha</name>
    <name type="common">Common liverwort</name>
    <name type="synonym">Marchantia aquatica</name>
    <dbReference type="NCBI Taxonomy" id="3197"/>
    <lineage>
        <taxon>Eukaryota</taxon>
        <taxon>Viridiplantae</taxon>
        <taxon>Streptophyta</taxon>
        <taxon>Embryophyta</taxon>
        <taxon>Marchantiophyta</taxon>
        <taxon>Marchantiopsida</taxon>
        <taxon>Marchantiidae</taxon>
        <taxon>Marchantiales</taxon>
        <taxon>Marchantiaceae</taxon>
        <taxon>Marchantia</taxon>
    </lineage>
</organism>